<evidence type="ECO:0000313" key="3">
    <source>
        <dbReference type="Proteomes" id="UP001221558"/>
    </source>
</evidence>
<feature type="domain" description="DUF5013" evidence="1">
    <location>
        <begin position="242"/>
        <end position="383"/>
    </location>
</feature>
<reference evidence="2 3" key="1">
    <citation type="submission" date="2023-02" db="EMBL/GenBank/DDBJ databases">
        <title>Genome sequence of Sphingobacterium sp. KACC 22765.</title>
        <authorList>
            <person name="Kim S."/>
            <person name="Heo J."/>
            <person name="Kwon S.-W."/>
        </authorList>
    </citation>
    <scope>NUCLEOTIDE SEQUENCE [LARGE SCALE GENOMIC DNA]</scope>
    <source>
        <strain evidence="2 3">KACC 22765</strain>
    </source>
</reference>
<evidence type="ECO:0000313" key="2">
    <source>
        <dbReference type="EMBL" id="WDF67518.1"/>
    </source>
</evidence>
<keyword evidence="3" id="KW-1185">Reference proteome</keyword>
<protein>
    <submittedName>
        <fullName evidence="2">DUF4998 domain-containing protein</fullName>
    </submittedName>
</protein>
<evidence type="ECO:0000259" key="1">
    <source>
        <dbReference type="Pfam" id="PF16405"/>
    </source>
</evidence>
<name>A0ABY7WCY5_9SPHI</name>
<dbReference type="Pfam" id="PF16389">
    <property type="entry name" value="DUF4998"/>
    <property type="match status" value="1"/>
</dbReference>
<dbReference type="Pfam" id="PF16405">
    <property type="entry name" value="DUF5013"/>
    <property type="match status" value="1"/>
</dbReference>
<sequence>MKTQYKWKIYRFLLFAVAIGGCFSCTKWDEFKGYIEEGEITYVGKLDSVTILSGNERIKVRAFLKPDPKISEVRVFWNDMRDSLVVPLTESSKTSRLFEQLLAMPEGIVSLTLLTYDNLGNKSVSVPVVGRSYGPRYQNGLNNRLVGNAILTNGQATIDWLDMDLAAGPFATEIKYLATNGAEKTVRVPLATTQTKLVDVSATAKTIAYRTLFLPQSTSIDTFATAYTTIGLARDVTAEYLKNTKVPVETTVQSGRWGIPAHWQINAAVKNFRSATGQYFGGVDYWFNGPFLAMEAGWSADNMVSITNGKIFQKVTLPAGFYTFEMDIPDCTAGGEFYTVAAIGDGIPNIESINSSKAYLKTNSPGTHKLSFTLDEATTLSLGFVGTLPNKGAGDGTFWRITAARLKQTVRVD</sequence>
<accession>A0ABY7WCY5</accession>
<organism evidence="2 3">
    <name type="scientific">Sphingobacterium oryzagri</name>
    <dbReference type="NCBI Taxonomy" id="3025669"/>
    <lineage>
        <taxon>Bacteria</taxon>
        <taxon>Pseudomonadati</taxon>
        <taxon>Bacteroidota</taxon>
        <taxon>Sphingobacteriia</taxon>
        <taxon>Sphingobacteriales</taxon>
        <taxon>Sphingobacteriaceae</taxon>
        <taxon>Sphingobacterium</taxon>
    </lineage>
</organism>
<gene>
    <name evidence="2" type="ORF">PQ465_14560</name>
</gene>
<dbReference type="RefSeq" id="WP_274266246.1">
    <property type="nucleotide sequence ID" value="NZ_CP117880.1"/>
</dbReference>
<dbReference type="Proteomes" id="UP001221558">
    <property type="component" value="Chromosome"/>
</dbReference>
<dbReference type="InterPro" id="IPR032181">
    <property type="entry name" value="DUF5013"/>
</dbReference>
<proteinExistence type="predicted"/>
<dbReference type="PROSITE" id="PS51257">
    <property type="entry name" value="PROKAR_LIPOPROTEIN"/>
    <property type="match status" value="1"/>
</dbReference>
<dbReference type="EMBL" id="CP117880">
    <property type="protein sequence ID" value="WDF67518.1"/>
    <property type="molecule type" value="Genomic_DNA"/>
</dbReference>